<dbReference type="OrthoDB" id="9806870at2"/>
<dbReference type="GO" id="GO:0003677">
    <property type="term" value="F:DNA binding"/>
    <property type="evidence" value="ECO:0007669"/>
    <property type="project" value="InterPro"/>
</dbReference>
<sequence>MNNQPNNPLHGLTLEAILTKLVEHYGWQQLSLRIKINCFKKDPSVKSSLKFLRKTPWAREKVEQLYINTFSKPRVNPWDGL</sequence>
<dbReference type="STRING" id="349064.SAMN05660429_02619"/>
<dbReference type="InterPro" id="IPR036361">
    <property type="entry name" value="SAP_dom_sf"/>
</dbReference>
<keyword evidence="2" id="KW-1185">Reference proteome</keyword>
<protein>
    <submittedName>
        <fullName evidence="1">Uncharacterized conserved protein</fullName>
    </submittedName>
</protein>
<dbReference type="Gene3D" id="1.10.720.30">
    <property type="entry name" value="SAP domain"/>
    <property type="match status" value="1"/>
</dbReference>
<gene>
    <name evidence="1" type="ORF">SAMN05660429_02619</name>
</gene>
<dbReference type="EMBL" id="FOHK01000014">
    <property type="protein sequence ID" value="SET76906.1"/>
    <property type="molecule type" value="Genomic_DNA"/>
</dbReference>
<evidence type="ECO:0000313" key="2">
    <source>
        <dbReference type="Proteomes" id="UP000199308"/>
    </source>
</evidence>
<name>A0A1I0GZP8_THASX</name>
<accession>A0A1I0GZP8</accession>
<dbReference type="AlphaFoldDB" id="A0A1I0GZP8"/>
<evidence type="ECO:0000313" key="1">
    <source>
        <dbReference type="EMBL" id="SET76906.1"/>
    </source>
</evidence>
<dbReference type="RefSeq" id="WP_093331361.1">
    <property type="nucleotide sequence ID" value="NZ_AP027363.1"/>
</dbReference>
<dbReference type="Pfam" id="PF09905">
    <property type="entry name" value="VF530"/>
    <property type="match status" value="1"/>
</dbReference>
<proteinExistence type="predicted"/>
<dbReference type="InterPro" id="IPR018668">
    <property type="entry name" value="DNA-binding_VF530-like"/>
</dbReference>
<reference evidence="1 2" key="1">
    <citation type="submission" date="2016-10" db="EMBL/GenBank/DDBJ databases">
        <authorList>
            <person name="de Groot N.N."/>
        </authorList>
    </citation>
    <scope>NUCLEOTIDE SEQUENCE [LARGE SCALE GENOMIC DNA]</scope>
    <source>
        <strain evidence="1 2">DSM 19706</strain>
    </source>
</reference>
<dbReference type="Proteomes" id="UP000199308">
    <property type="component" value="Unassembled WGS sequence"/>
</dbReference>
<organism evidence="1 2">
    <name type="scientific">Thalassotalea agarivorans</name>
    <name type="common">Thalassomonas agarivorans</name>
    <dbReference type="NCBI Taxonomy" id="349064"/>
    <lineage>
        <taxon>Bacteria</taxon>
        <taxon>Pseudomonadati</taxon>
        <taxon>Pseudomonadota</taxon>
        <taxon>Gammaproteobacteria</taxon>
        <taxon>Alteromonadales</taxon>
        <taxon>Colwelliaceae</taxon>
        <taxon>Thalassotalea</taxon>
    </lineage>
</organism>